<accession>A0A8D9DBD6</accession>
<feature type="non-terminal residue" evidence="2">
    <location>
        <position position="1"/>
    </location>
</feature>
<name>A0A8D9DBD6_BRACM</name>
<evidence type="ECO:0000313" key="2">
    <source>
        <dbReference type="EMBL" id="CAG7871089.1"/>
    </source>
</evidence>
<evidence type="ECO:0000256" key="1">
    <source>
        <dbReference type="SAM" id="MobiDB-lite"/>
    </source>
</evidence>
<reference evidence="2 3" key="1">
    <citation type="submission" date="2021-07" db="EMBL/GenBank/DDBJ databases">
        <authorList>
            <consortium name="Genoscope - CEA"/>
            <person name="William W."/>
        </authorList>
    </citation>
    <scope>NUCLEOTIDE SEQUENCE [LARGE SCALE GENOMIC DNA]</scope>
</reference>
<evidence type="ECO:0000313" key="3">
    <source>
        <dbReference type="Proteomes" id="UP000694005"/>
    </source>
</evidence>
<dbReference type="Proteomes" id="UP000694005">
    <property type="component" value="Chromosome A06"/>
</dbReference>
<sequence length="69" mass="7357">LSVVTRRFSFRIEPTISGNVNGKEGNAPETHGTSNGTHGDVGKVDMCVLNPAPRNPGRKWGRGGCFTAF</sequence>
<dbReference type="AlphaFoldDB" id="A0A8D9DBD6"/>
<protein>
    <submittedName>
        <fullName evidence="2">Uncharacterized protein</fullName>
    </submittedName>
</protein>
<dbReference type="EMBL" id="LS974622">
    <property type="protein sequence ID" value="CAG7871089.1"/>
    <property type="molecule type" value="Genomic_DNA"/>
</dbReference>
<feature type="region of interest" description="Disordered" evidence="1">
    <location>
        <begin position="16"/>
        <end position="41"/>
    </location>
</feature>
<proteinExistence type="predicted"/>
<feature type="non-terminal residue" evidence="2">
    <location>
        <position position="69"/>
    </location>
</feature>
<gene>
    <name evidence="2" type="ORF">BRAPAZ1V2_A06P33290.2</name>
</gene>
<organism evidence="2 3">
    <name type="scientific">Brassica campestris</name>
    <name type="common">Field mustard</name>
    <dbReference type="NCBI Taxonomy" id="3711"/>
    <lineage>
        <taxon>Eukaryota</taxon>
        <taxon>Viridiplantae</taxon>
        <taxon>Streptophyta</taxon>
        <taxon>Embryophyta</taxon>
        <taxon>Tracheophyta</taxon>
        <taxon>Spermatophyta</taxon>
        <taxon>Magnoliopsida</taxon>
        <taxon>eudicotyledons</taxon>
        <taxon>Gunneridae</taxon>
        <taxon>Pentapetalae</taxon>
        <taxon>rosids</taxon>
        <taxon>malvids</taxon>
        <taxon>Brassicales</taxon>
        <taxon>Brassicaceae</taxon>
        <taxon>Brassiceae</taxon>
        <taxon>Brassica</taxon>
    </lineage>
</organism>